<dbReference type="AlphaFoldDB" id="A0AAE0U1W7"/>
<dbReference type="InterPro" id="IPR051609">
    <property type="entry name" value="NmrA/Isoflavone_reductase-like"/>
</dbReference>
<name>A0AAE0U1W7_9PEZI</name>
<organism evidence="4 5">
    <name type="scientific">Podospora didyma</name>
    <dbReference type="NCBI Taxonomy" id="330526"/>
    <lineage>
        <taxon>Eukaryota</taxon>
        <taxon>Fungi</taxon>
        <taxon>Dikarya</taxon>
        <taxon>Ascomycota</taxon>
        <taxon>Pezizomycotina</taxon>
        <taxon>Sordariomycetes</taxon>
        <taxon>Sordariomycetidae</taxon>
        <taxon>Sordariales</taxon>
        <taxon>Podosporaceae</taxon>
        <taxon>Podospora</taxon>
    </lineage>
</organism>
<evidence type="ECO:0000256" key="2">
    <source>
        <dbReference type="ARBA" id="ARBA00023002"/>
    </source>
</evidence>
<dbReference type="InterPro" id="IPR036291">
    <property type="entry name" value="NAD(P)-bd_dom_sf"/>
</dbReference>
<dbReference type="SUPFAM" id="SSF51735">
    <property type="entry name" value="NAD(P)-binding Rossmann-fold domains"/>
    <property type="match status" value="1"/>
</dbReference>
<dbReference type="CDD" id="cd05259">
    <property type="entry name" value="PCBER_SDR_a"/>
    <property type="match status" value="1"/>
</dbReference>
<reference evidence="4" key="1">
    <citation type="journal article" date="2023" name="Mol. Phylogenet. Evol.">
        <title>Genome-scale phylogeny and comparative genomics of the fungal order Sordariales.</title>
        <authorList>
            <person name="Hensen N."/>
            <person name="Bonometti L."/>
            <person name="Westerberg I."/>
            <person name="Brannstrom I.O."/>
            <person name="Guillou S."/>
            <person name="Cros-Aarteil S."/>
            <person name="Calhoun S."/>
            <person name="Haridas S."/>
            <person name="Kuo A."/>
            <person name="Mondo S."/>
            <person name="Pangilinan J."/>
            <person name="Riley R."/>
            <person name="LaButti K."/>
            <person name="Andreopoulos B."/>
            <person name="Lipzen A."/>
            <person name="Chen C."/>
            <person name="Yan M."/>
            <person name="Daum C."/>
            <person name="Ng V."/>
            <person name="Clum A."/>
            <person name="Steindorff A."/>
            <person name="Ohm R.A."/>
            <person name="Martin F."/>
            <person name="Silar P."/>
            <person name="Natvig D.O."/>
            <person name="Lalanne C."/>
            <person name="Gautier V."/>
            <person name="Ament-Velasquez S.L."/>
            <person name="Kruys A."/>
            <person name="Hutchinson M.I."/>
            <person name="Powell A.J."/>
            <person name="Barry K."/>
            <person name="Miller A.N."/>
            <person name="Grigoriev I.V."/>
            <person name="Debuchy R."/>
            <person name="Gladieux P."/>
            <person name="Hiltunen Thoren M."/>
            <person name="Johannesson H."/>
        </authorList>
    </citation>
    <scope>NUCLEOTIDE SEQUENCE</scope>
    <source>
        <strain evidence="4">CBS 232.78</strain>
    </source>
</reference>
<accession>A0AAE0U1W7</accession>
<gene>
    <name evidence="4" type="ORF">B0H63DRAFT_413117</name>
</gene>
<dbReference type="InterPro" id="IPR008030">
    <property type="entry name" value="NmrA-like"/>
</dbReference>
<dbReference type="Gene3D" id="3.40.50.720">
    <property type="entry name" value="NAD(P)-binding Rossmann-like Domain"/>
    <property type="match status" value="1"/>
</dbReference>
<reference evidence="4" key="2">
    <citation type="submission" date="2023-06" db="EMBL/GenBank/DDBJ databases">
        <authorList>
            <consortium name="Lawrence Berkeley National Laboratory"/>
            <person name="Haridas S."/>
            <person name="Hensen N."/>
            <person name="Bonometti L."/>
            <person name="Westerberg I."/>
            <person name="Brannstrom I.O."/>
            <person name="Guillou S."/>
            <person name="Cros-Aarteil S."/>
            <person name="Calhoun S."/>
            <person name="Kuo A."/>
            <person name="Mondo S."/>
            <person name="Pangilinan J."/>
            <person name="Riley R."/>
            <person name="LaButti K."/>
            <person name="Andreopoulos B."/>
            <person name="Lipzen A."/>
            <person name="Chen C."/>
            <person name="Yanf M."/>
            <person name="Daum C."/>
            <person name="Ng V."/>
            <person name="Clum A."/>
            <person name="Steindorff A."/>
            <person name="Ohm R."/>
            <person name="Martin F."/>
            <person name="Silar P."/>
            <person name="Natvig D."/>
            <person name="Lalanne C."/>
            <person name="Gautier V."/>
            <person name="Ament-velasquez S.L."/>
            <person name="Kruys A."/>
            <person name="Hutchinson M.I."/>
            <person name="Powell A.J."/>
            <person name="Barry K."/>
            <person name="Miller A.N."/>
            <person name="Grigoriev I.V."/>
            <person name="Debuchy R."/>
            <person name="Gladieux P."/>
            <person name="Thoren M.H."/>
            <person name="Johannesson H."/>
        </authorList>
    </citation>
    <scope>NUCLEOTIDE SEQUENCE</scope>
    <source>
        <strain evidence="4">CBS 232.78</strain>
    </source>
</reference>
<dbReference type="Proteomes" id="UP001285441">
    <property type="component" value="Unassembled WGS sequence"/>
</dbReference>
<evidence type="ECO:0000313" key="5">
    <source>
        <dbReference type="Proteomes" id="UP001285441"/>
    </source>
</evidence>
<keyword evidence="1" id="KW-0521">NADP</keyword>
<dbReference type="Gene3D" id="3.90.25.10">
    <property type="entry name" value="UDP-galactose 4-epimerase, domain 1"/>
    <property type="match status" value="1"/>
</dbReference>
<evidence type="ECO:0000313" key="4">
    <source>
        <dbReference type="EMBL" id="KAK3387847.1"/>
    </source>
</evidence>
<dbReference type="GO" id="GO:0016491">
    <property type="term" value="F:oxidoreductase activity"/>
    <property type="evidence" value="ECO:0007669"/>
    <property type="project" value="UniProtKB-KW"/>
</dbReference>
<sequence length="311" mass="33993">MSSTPFKKIVLVGAGGDIGRVVLQALLSEPSFEVTILQRASSHSKLADHLNVVTVPDSYPFDELKAAFQGQDAVINCTTTFSVAVQYRIIDAAIAAGVRRYSPSEYGLNNARLEAQALSEVFAEKGAVQAYLKQKAAEGKIEWMSIACGTWVDWSINHDFMGINMKERRVQLIDGGETRHSVATQKNTARAIVVALTTKTEETKNRVVYIQDFTVSQKELLAELEKQTGETWNGDVVDGKKLTEQMKAEAKEGKIEAKVALINIGLMSGDYGSFFEKEGEVLNGTLGLPKANLAEEVAAGLRQYREANNSN</sequence>
<keyword evidence="5" id="KW-1185">Reference proteome</keyword>
<dbReference type="PANTHER" id="PTHR47706">
    <property type="entry name" value="NMRA-LIKE FAMILY PROTEIN"/>
    <property type="match status" value="1"/>
</dbReference>
<keyword evidence="2" id="KW-0560">Oxidoreductase</keyword>
<evidence type="ECO:0000259" key="3">
    <source>
        <dbReference type="Pfam" id="PF05368"/>
    </source>
</evidence>
<dbReference type="PANTHER" id="PTHR47706:SF10">
    <property type="entry name" value="NMRA-LIKE DOMAIN-CONTAINING PROTEIN"/>
    <property type="match status" value="1"/>
</dbReference>
<dbReference type="EMBL" id="JAULSW010000003">
    <property type="protein sequence ID" value="KAK3387847.1"/>
    <property type="molecule type" value="Genomic_DNA"/>
</dbReference>
<comment type="caution">
    <text evidence="4">The sequence shown here is derived from an EMBL/GenBank/DDBJ whole genome shotgun (WGS) entry which is preliminary data.</text>
</comment>
<proteinExistence type="predicted"/>
<evidence type="ECO:0000256" key="1">
    <source>
        <dbReference type="ARBA" id="ARBA00022857"/>
    </source>
</evidence>
<feature type="domain" description="NmrA-like" evidence="3">
    <location>
        <begin position="7"/>
        <end position="246"/>
    </location>
</feature>
<protein>
    <recommendedName>
        <fullName evidence="3">NmrA-like domain-containing protein</fullName>
    </recommendedName>
</protein>
<dbReference type="Pfam" id="PF05368">
    <property type="entry name" value="NmrA"/>
    <property type="match status" value="1"/>
</dbReference>
<dbReference type="InterPro" id="IPR045312">
    <property type="entry name" value="PCBER-like"/>
</dbReference>